<evidence type="ECO:0000256" key="1">
    <source>
        <dbReference type="ARBA" id="ARBA00004141"/>
    </source>
</evidence>
<evidence type="ECO:0000313" key="6">
    <source>
        <dbReference type="EMBL" id="CRG92581.1"/>
    </source>
</evidence>
<protein>
    <submittedName>
        <fullName evidence="6">Cytochrome bc complex cytochrome b subunit</fullName>
    </submittedName>
</protein>
<keyword evidence="4 5" id="KW-0472">Membrane</keyword>
<evidence type="ECO:0000256" key="5">
    <source>
        <dbReference type="SAM" id="Phobius"/>
    </source>
</evidence>
<feature type="transmembrane region" description="Helical" evidence="5">
    <location>
        <begin position="164"/>
        <end position="186"/>
    </location>
</feature>
<keyword evidence="7" id="KW-1185">Reference proteome</keyword>
<organism evidence="6 7">
    <name type="scientific">Talaromyces islandicus</name>
    <name type="common">Penicillium islandicum</name>
    <dbReference type="NCBI Taxonomy" id="28573"/>
    <lineage>
        <taxon>Eukaryota</taxon>
        <taxon>Fungi</taxon>
        <taxon>Dikarya</taxon>
        <taxon>Ascomycota</taxon>
        <taxon>Pezizomycotina</taxon>
        <taxon>Eurotiomycetes</taxon>
        <taxon>Eurotiomycetidae</taxon>
        <taxon>Eurotiales</taxon>
        <taxon>Trichocomaceae</taxon>
        <taxon>Talaromyces</taxon>
        <taxon>Talaromyces sect. Islandici</taxon>
    </lineage>
</organism>
<dbReference type="OMA" id="CTLITVR"/>
<accession>A0A0U1MBV8</accession>
<dbReference type="STRING" id="28573.A0A0U1MBV8"/>
<sequence>MMEERDDYQPDSYWYYAPNKGAPVAFAILFAVSGLWHFYLCLKLRCWKVTGLLPWSAALFTTGFIFRAMGAFGDWDKLAVYIVSQCLLLAGPPIYEAANFLTLGRILYYVPYHSPIHPGRVFTTFLALGLMIESLTAAGASLVSNTSNPKSVQSAGKSLMKVSLILQLIQMAGFVSIVLIFYRRCLRAGLLANKIRRPLHVLLASCILITIRTIYRTVEYFDAASLTVWNVDQMSSILKNEWYFWVFEVMVMYANTTMLNFLHPMKKLPKSNKIYLAKDGVTEVEGPGFQDKRPLLLTFLDPFDVVGMVMMKKRHEKFWEEGDSAGNKTGEV</sequence>
<dbReference type="GO" id="GO:0016020">
    <property type="term" value="C:membrane"/>
    <property type="evidence" value="ECO:0007669"/>
    <property type="project" value="UniProtKB-SubCell"/>
</dbReference>
<dbReference type="AlphaFoldDB" id="A0A0U1MBV8"/>
<dbReference type="Pfam" id="PF04479">
    <property type="entry name" value="RTA1"/>
    <property type="match status" value="1"/>
</dbReference>
<comment type="subcellular location">
    <subcellularLocation>
        <location evidence="1">Membrane</location>
        <topology evidence="1">Multi-pass membrane protein</topology>
    </subcellularLocation>
</comment>
<dbReference type="InterPro" id="IPR007568">
    <property type="entry name" value="RTA1"/>
</dbReference>
<feature type="transmembrane region" description="Helical" evidence="5">
    <location>
        <begin position="198"/>
        <end position="215"/>
    </location>
</feature>
<evidence type="ECO:0000313" key="7">
    <source>
        <dbReference type="Proteomes" id="UP000054383"/>
    </source>
</evidence>
<dbReference type="PANTHER" id="PTHR31465">
    <property type="entry name" value="PROTEIN RTA1-RELATED"/>
    <property type="match status" value="1"/>
</dbReference>
<keyword evidence="2 5" id="KW-0812">Transmembrane</keyword>
<reference evidence="6 7" key="1">
    <citation type="submission" date="2015-04" db="EMBL/GenBank/DDBJ databases">
        <authorList>
            <person name="Syromyatnikov M.Y."/>
            <person name="Popov V.N."/>
        </authorList>
    </citation>
    <scope>NUCLEOTIDE SEQUENCE [LARGE SCALE GENOMIC DNA]</scope>
    <source>
        <strain evidence="6">WF-38-12</strain>
    </source>
</reference>
<proteinExistence type="predicted"/>
<feature type="transmembrane region" description="Helical" evidence="5">
    <location>
        <begin position="78"/>
        <end position="101"/>
    </location>
</feature>
<dbReference type="Proteomes" id="UP000054383">
    <property type="component" value="Unassembled WGS sequence"/>
</dbReference>
<evidence type="ECO:0000256" key="2">
    <source>
        <dbReference type="ARBA" id="ARBA00022692"/>
    </source>
</evidence>
<gene>
    <name evidence="6" type="ORF">PISL3812_09643</name>
</gene>
<feature type="transmembrane region" description="Helical" evidence="5">
    <location>
        <begin position="121"/>
        <end position="144"/>
    </location>
</feature>
<keyword evidence="3 5" id="KW-1133">Transmembrane helix</keyword>
<dbReference type="OrthoDB" id="3358017at2759"/>
<feature type="transmembrane region" description="Helical" evidence="5">
    <location>
        <begin position="52"/>
        <end position="72"/>
    </location>
</feature>
<evidence type="ECO:0000256" key="4">
    <source>
        <dbReference type="ARBA" id="ARBA00023136"/>
    </source>
</evidence>
<dbReference type="EMBL" id="CVMT01000013">
    <property type="protein sequence ID" value="CRG92581.1"/>
    <property type="molecule type" value="Genomic_DNA"/>
</dbReference>
<feature type="transmembrane region" description="Helical" evidence="5">
    <location>
        <begin position="20"/>
        <end position="40"/>
    </location>
</feature>
<evidence type="ECO:0000256" key="3">
    <source>
        <dbReference type="ARBA" id="ARBA00022989"/>
    </source>
</evidence>
<name>A0A0U1MBV8_TALIS</name>
<feature type="transmembrane region" description="Helical" evidence="5">
    <location>
        <begin position="242"/>
        <end position="262"/>
    </location>
</feature>
<dbReference type="PANTHER" id="PTHR31465:SF13">
    <property type="entry name" value="RTA1 DOMAIN PROTEIN-RELATED"/>
    <property type="match status" value="1"/>
</dbReference>